<keyword evidence="2" id="KW-1185">Reference proteome</keyword>
<dbReference type="Proteomes" id="UP000275846">
    <property type="component" value="Unassembled WGS sequence"/>
</dbReference>
<dbReference type="AlphaFoldDB" id="A0A183SJL6"/>
<protein>
    <submittedName>
        <fullName evidence="3">Reverse transcriptase domain-containing protein</fullName>
    </submittedName>
</protein>
<dbReference type="OrthoDB" id="425014at2759"/>
<evidence type="ECO:0000313" key="3">
    <source>
        <dbReference type="WBParaSite" id="SSLN_0000456101-mRNA-1"/>
    </source>
</evidence>
<evidence type="ECO:0000313" key="1">
    <source>
        <dbReference type="EMBL" id="VDL90799.1"/>
    </source>
</evidence>
<proteinExistence type="predicted"/>
<dbReference type="PANTHER" id="PTHR47027">
    <property type="entry name" value="REVERSE TRANSCRIPTASE DOMAIN-CONTAINING PROTEIN"/>
    <property type="match status" value="1"/>
</dbReference>
<reference evidence="1 2" key="2">
    <citation type="submission" date="2018-11" db="EMBL/GenBank/DDBJ databases">
        <authorList>
            <consortium name="Pathogen Informatics"/>
        </authorList>
    </citation>
    <scope>NUCLEOTIDE SEQUENCE [LARGE SCALE GENOMIC DNA]</scope>
    <source>
        <strain evidence="1 2">NST_G2</strain>
    </source>
</reference>
<dbReference type="PANTHER" id="PTHR47027:SF26">
    <property type="entry name" value="REVERSE TRANSCRIPTASE DOMAIN-CONTAINING PROTEIN"/>
    <property type="match status" value="1"/>
</dbReference>
<organism evidence="3">
    <name type="scientific">Schistocephalus solidus</name>
    <name type="common">Tapeworm</name>
    <dbReference type="NCBI Taxonomy" id="70667"/>
    <lineage>
        <taxon>Eukaryota</taxon>
        <taxon>Metazoa</taxon>
        <taxon>Spiralia</taxon>
        <taxon>Lophotrochozoa</taxon>
        <taxon>Platyhelminthes</taxon>
        <taxon>Cestoda</taxon>
        <taxon>Eucestoda</taxon>
        <taxon>Diphyllobothriidea</taxon>
        <taxon>Diphyllobothriidae</taxon>
        <taxon>Schistocephalus</taxon>
    </lineage>
</organism>
<dbReference type="EMBL" id="UYSU01032859">
    <property type="protein sequence ID" value="VDL90799.1"/>
    <property type="molecule type" value="Genomic_DNA"/>
</dbReference>
<sequence length="153" mass="16885">MQAPMRVSTTTVHNLLFADDCALNTVTEEDMQRGMNLFAACCANVGLTSSVAKTMVMRQPPPSAKYNAPRINVSGAQLKNVELFAYLGSTLTRNTRIDDEVAKRISKASQAFGRLQASVWNRHGIHLNTKRIKVQGRRLGDTPLRSGDLDRVL</sequence>
<dbReference type="WBParaSite" id="SSLN_0000456101-mRNA-1">
    <property type="protein sequence ID" value="SSLN_0000456101-mRNA-1"/>
    <property type="gene ID" value="SSLN_0000456101"/>
</dbReference>
<evidence type="ECO:0000313" key="2">
    <source>
        <dbReference type="Proteomes" id="UP000275846"/>
    </source>
</evidence>
<reference evidence="3" key="1">
    <citation type="submission" date="2016-06" db="UniProtKB">
        <authorList>
            <consortium name="WormBaseParasite"/>
        </authorList>
    </citation>
    <scope>IDENTIFICATION</scope>
</reference>
<name>A0A183SJL6_SCHSO</name>
<gene>
    <name evidence="1" type="ORF">SSLN_LOCUS4414</name>
</gene>
<accession>A0A183SJL6</accession>